<dbReference type="InterPro" id="IPR014973">
    <property type="entry name" value="DUF1835"/>
</dbReference>
<proteinExistence type="predicted"/>
<organism evidence="2 3">
    <name type="scientific">Bowmanella pacifica</name>
    <dbReference type="NCBI Taxonomy" id="502051"/>
    <lineage>
        <taxon>Bacteria</taxon>
        <taxon>Pseudomonadati</taxon>
        <taxon>Pseudomonadota</taxon>
        <taxon>Gammaproteobacteria</taxon>
        <taxon>Alteromonadales</taxon>
        <taxon>Alteromonadaceae</taxon>
        <taxon>Bowmanella</taxon>
    </lineage>
</organism>
<reference evidence="2" key="2">
    <citation type="submission" date="2020-09" db="EMBL/GenBank/DDBJ databases">
        <authorList>
            <person name="Sun Q."/>
            <person name="Zhou Y."/>
        </authorList>
    </citation>
    <scope>NUCLEOTIDE SEQUENCE</scope>
    <source>
        <strain evidence="2">CGMCC 1.7086</strain>
    </source>
</reference>
<reference evidence="2" key="1">
    <citation type="journal article" date="2014" name="Int. J. Syst. Evol. Microbiol.">
        <title>Complete genome sequence of Corynebacterium casei LMG S-19264T (=DSM 44701T), isolated from a smear-ripened cheese.</title>
        <authorList>
            <consortium name="US DOE Joint Genome Institute (JGI-PGF)"/>
            <person name="Walter F."/>
            <person name="Albersmeier A."/>
            <person name="Kalinowski J."/>
            <person name="Ruckert C."/>
        </authorList>
    </citation>
    <scope>NUCLEOTIDE SEQUENCE</scope>
    <source>
        <strain evidence="2">CGMCC 1.7086</strain>
    </source>
</reference>
<dbReference type="AlphaFoldDB" id="A0A917YXC7"/>
<name>A0A917YXC7_9ALTE</name>
<evidence type="ECO:0000259" key="1">
    <source>
        <dbReference type="Pfam" id="PF08874"/>
    </source>
</evidence>
<keyword evidence="3" id="KW-1185">Reference proteome</keyword>
<protein>
    <recommendedName>
        <fullName evidence="1">DUF1835 domain-containing protein</fullName>
    </recommendedName>
</protein>
<sequence>MTTLDTPKTLHIRCGLDIQRNLQEAGFIGDFLEFSDPFCQGPVLDLPGLEWLTARSQFISQHYDMPLADVEQRQQLAYKRLSTAHQYEHVVLWFEHDNYDQLILAYVLTRLAAANLAERLQLICISDFPGIAHFSGLGQLSPEQLIYLYKQQRFEVSPAQYQDAKRTWHAFQQGEVAELNAIIKQGTPAIEPMAKALKRQLQELPWTDCGAGLTLQLVLQVLQDKGARTAGQLFHELNLVLEPLPHLGDLMFWALLKHQASEGLIQIQPSGPDWSQHLVSLPSMSQLQITNSWWVGPFDISRQDCPRWDPVSGQVVATG</sequence>
<accession>A0A917YXC7</accession>
<feature type="domain" description="DUF1835" evidence="1">
    <location>
        <begin position="11"/>
        <end position="115"/>
    </location>
</feature>
<dbReference type="Pfam" id="PF08874">
    <property type="entry name" value="DUF1835"/>
    <property type="match status" value="1"/>
</dbReference>
<evidence type="ECO:0000313" key="2">
    <source>
        <dbReference type="EMBL" id="GGO67355.1"/>
    </source>
</evidence>
<comment type="caution">
    <text evidence="2">The sequence shown here is derived from an EMBL/GenBank/DDBJ whole genome shotgun (WGS) entry which is preliminary data.</text>
</comment>
<dbReference type="RefSeq" id="WP_188692230.1">
    <property type="nucleotide sequence ID" value="NZ_BMLS01000002.1"/>
</dbReference>
<dbReference type="Proteomes" id="UP000606935">
    <property type="component" value="Unassembled WGS sequence"/>
</dbReference>
<evidence type="ECO:0000313" key="3">
    <source>
        <dbReference type="Proteomes" id="UP000606935"/>
    </source>
</evidence>
<dbReference type="EMBL" id="BMLS01000002">
    <property type="protein sequence ID" value="GGO67355.1"/>
    <property type="molecule type" value="Genomic_DNA"/>
</dbReference>
<gene>
    <name evidence="2" type="ORF">GCM10010982_13610</name>
</gene>